<dbReference type="EMBL" id="MRZV01001457">
    <property type="protein sequence ID" value="PIK37745.1"/>
    <property type="molecule type" value="Genomic_DNA"/>
</dbReference>
<feature type="domain" description="Peptidoglycan recognition protein family" evidence="2">
    <location>
        <begin position="21"/>
        <end position="119"/>
    </location>
</feature>
<proteinExistence type="inferred from homology"/>
<dbReference type="Proteomes" id="UP000230750">
    <property type="component" value="Unassembled WGS sequence"/>
</dbReference>
<dbReference type="Pfam" id="PF01510">
    <property type="entry name" value="Amidase_2"/>
    <property type="match status" value="1"/>
</dbReference>
<dbReference type="SMART" id="SM00701">
    <property type="entry name" value="PGRP"/>
    <property type="match status" value="1"/>
</dbReference>
<comment type="caution">
    <text evidence="3">The sequence shown here is derived from an EMBL/GenBank/DDBJ whole genome shotgun (WGS) entry which is preliminary data.</text>
</comment>
<dbReference type="InterPro" id="IPR002502">
    <property type="entry name" value="Amidase_domain"/>
</dbReference>
<accession>A0A2G8JPY7</accession>
<dbReference type="GO" id="GO:0008270">
    <property type="term" value="F:zinc ion binding"/>
    <property type="evidence" value="ECO:0007669"/>
    <property type="project" value="InterPro"/>
</dbReference>
<evidence type="ECO:0000313" key="3">
    <source>
        <dbReference type="EMBL" id="PIK37745.1"/>
    </source>
</evidence>
<dbReference type="PANTHER" id="PTHR11022:SF41">
    <property type="entry name" value="PEPTIDOGLYCAN-RECOGNITION PROTEIN LC-RELATED"/>
    <property type="match status" value="1"/>
</dbReference>
<evidence type="ECO:0000259" key="2">
    <source>
        <dbReference type="SMART" id="SM00701"/>
    </source>
</evidence>
<dbReference type="InterPro" id="IPR036505">
    <property type="entry name" value="Amidase/PGRP_sf"/>
</dbReference>
<organism evidence="3 4">
    <name type="scientific">Stichopus japonicus</name>
    <name type="common">Sea cucumber</name>
    <dbReference type="NCBI Taxonomy" id="307972"/>
    <lineage>
        <taxon>Eukaryota</taxon>
        <taxon>Metazoa</taxon>
        <taxon>Echinodermata</taxon>
        <taxon>Eleutherozoa</taxon>
        <taxon>Echinozoa</taxon>
        <taxon>Holothuroidea</taxon>
        <taxon>Aspidochirotacea</taxon>
        <taxon>Aspidochirotida</taxon>
        <taxon>Stichopodidae</taxon>
        <taxon>Apostichopus</taxon>
    </lineage>
</organism>
<dbReference type="PANTHER" id="PTHR11022">
    <property type="entry name" value="PEPTIDOGLYCAN RECOGNITION PROTEIN"/>
    <property type="match status" value="1"/>
</dbReference>
<dbReference type="InterPro" id="IPR006619">
    <property type="entry name" value="PGRP_domain_met/bac"/>
</dbReference>
<evidence type="ECO:0000313" key="4">
    <source>
        <dbReference type="Proteomes" id="UP000230750"/>
    </source>
</evidence>
<dbReference type="GO" id="GO:0009253">
    <property type="term" value="P:peptidoglycan catabolic process"/>
    <property type="evidence" value="ECO:0007669"/>
    <property type="project" value="InterPro"/>
</dbReference>
<evidence type="ECO:0000256" key="1">
    <source>
        <dbReference type="ARBA" id="ARBA00007553"/>
    </source>
</evidence>
<dbReference type="GO" id="GO:0008745">
    <property type="term" value="F:N-acetylmuramoyl-L-alanine amidase activity"/>
    <property type="evidence" value="ECO:0007669"/>
    <property type="project" value="InterPro"/>
</dbReference>
<keyword evidence="4" id="KW-1185">Reference proteome</keyword>
<reference evidence="3 4" key="1">
    <citation type="journal article" date="2017" name="PLoS Biol.">
        <title>The sea cucumber genome provides insights into morphological evolution and visceral regeneration.</title>
        <authorList>
            <person name="Zhang X."/>
            <person name="Sun L."/>
            <person name="Yuan J."/>
            <person name="Sun Y."/>
            <person name="Gao Y."/>
            <person name="Zhang L."/>
            <person name="Li S."/>
            <person name="Dai H."/>
            <person name="Hamel J.F."/>
            <person name="Liu C."/>
            <person name="Yu Y."/>
            <person name="Liu S."/>
            <person name="Lin W."/>
            <person name="Guo K."/>
            <person name="Jin S."/>
            <person name="Xu P."/>
            <person name="Storey K.B."/>
            <person name="Huan P."/>
            <person name="Zhang T."/>
            <person name="Zhou Y."/>
            <person name="Zhang J."/>
            <person name="Lin C."/>
            <person name="Li X."/>
            <person name="Xing L."/>
            <person name="Huo D."/>
            <person name="Sun M."/>
            <person name="Wang L."/>
            <person name="Mercier A."/>
            <person name="Li F."/>
            <person name="Yang H."/>
            <person name="Xiang J."/>
        </authorList>
    </citation>
    <scope>NUCLEOTIDE SEQUENCE [LARGE SCALE GENOMIC DNA]</scope>
    <source>
        <strain evidence="3">Shaxun</strain>
        <tissue evidence="3">Muscle</tissue>
    </source>
</reference>
<dbReference type="InterPro" id="IPR015510">
    <property type="entry name" value="PGRP"/>
</dbReference>
<dbReference type="SUPFAM" id="SSF55846">
    <property type="entry name" value="N-acetylmuramoyl-L-alanine amidase-like"/>
    <property type="match status" value="1"/>
</dbReference>
<dbReference type="OrthoDB" id="10001926at2759"/>
<sequence length="142" mass="15788">MIFLFICYVCKYSGLFLHFNEVIHSKHIYLSEHLRRSSGHGSKVKDGNVYEGRGWDTTGAHAGAEYNKNGLGVAMLGDFTSTMPTSKALQALNNLLACAITKKKLVANDYHVLGHRDIKATECPGDLFYANYVTRMPNYGLP</sequence>
<comment type="similarity">
    <text evidence="1">Belongs to the N-acetylmuramoyl-L-alanine amidase 2 family.</text>
</comment>
<dbReference type="Gene3D" id="3.40.80.10">
    <property type="entry name" value="Peptidoglycan recognition protein-like"/>
    <property type="match status" value="1"/>
</dbReference>
<dbReference type="CDD" id="cd06583">
    <property type="entry name" value="PGRP"/>
    <property type="match status" value="1"/>
</dbReference>
<dbReference type="AlphaFoldDB" id="A0A2G8JPY7"/>
<protein>
    <recommendedName>
        <fullName evidence="2">Peptidoglycan recognition protein family domain-containing protein</fullName>
    </recommendedName>
</protein>
<gene>
    <name evidence="3" type="ORF">BSL78_25418</name>
</gene>
<name>A0A2G8JPY7_STIJA</name>